<organism evidence="8 9">
    <name type="scientific">Polyplosphaeria fusca</name>
    <dbReference type="NCBI Taxonomy" id="682080"/>
    <lineage>
        <taxon>Eukaryota</taxon>
        <taxon>Fungi</taxon>
        <taxon>Dikarya</taxon>
        <taxon>Ascomycota</taxon>
        <taxon>Pezizomycotina</taxon>
        <taxon>Dothideomycetes</taxon>
        <taxon>Pleosporomycetidae</taxon>
        <taxon>Pleosporales</taxon>
        <taxon>Tetraplosphaeriaceae</taxon>
        <taxon>Polyplosphaeria</taxon>
    </lineage>
</organism>
<comment type="caution">
    <text evidence="8">The sequence shown here is derived from an EMBL/GenBank/DDBJ whole genome shotgun (WGS) entry which is preliminary data.</text>
</comment>
<dbReference type="OrthoDB" id="3257095at2759"/>
<keyword evidence="5 7" id="KW-0472">Membrane</keyword>
<feature type="transmembrane region" description="Helical" evidence="7">
    <location>
        <begin position="249"/>
        <end position="272"/>
    </location>
</feature>
<evidence type="ECO:0000256" key="1">
    <source>
        <dbReference type="ARBA" id="ARBA00004141"/>
    </source>
</evidence>
<feature type="transmembrane region" description="Helical" evidence="7">
    <location>
        <begin position="209"/>
        <end position="229"/>
    </location>
</feature>
<dbReference type="InterPro" id="IPR002293">
    <property type="entry name" value="AA/rel_permease1"/>
</dbReference>
<dbReference type="EMBL" id="ML996099">
    <property type="protein sequence ID" value="KAF2740752.1"/>
    <property type="molecule type" value="Genomic_DNA"/>
</dbReference>
<feature type="transmembrane region" description="Helical" evidence="7">
    <location>
        <begin position="284"/>
        <end position="309"/>
    </location>
</feature>
<evidence type="ECO:0000256" key="4">
    <source>
        <dbReference type="ARBA" id="ARBA00022989"/>
    </source>
</evidence>
<keyword evidence="2" id="KW-0813">Transport</keyword>
<feature type="transmembrane region" description="Helical" evidence="7">
    <location>
        <begin position="340"/>
        <end position="360"/>
    </location>
</feature>
<dbReference type="Gene3D" id="1.20.1740.10">
    <property type="entry name" value="Amino acid/polyamine transporter I"/>
    <property type="match status" value="1"/>
</dbReference>
<evidence type="ECO:0000313" key="9">
    <source>
        <dbReference type="Proteomes" id="UP000799444"/>
    </source>
</evidence>
<dbReference type="PIRSF" id="PIRSF006060">
    <property type="entry name" value="AA_transporter"/>
    <property type="match status" value="1"/>
</dbReference>
<sequence length="539" mass="59472">MSKKEGMAFGVTATSPKWNKTKYRGPTSTQELSRRDESHLSRLGKKQVLKRRFGMVSMLGMSTTLMLTWEGILVYFGSGLSNGGSAGLFCSYFISWVGFLAVMTSLAELASIAPTSSGQYHWVYMLSPVSIRKLLSYLTGWLSIAVWQAMVAMSGCLCATLIQGLLVLNHPESYDSKGWHGTLLIWSAVLLAFTVNSVLGRWLPKIEGFILYLHLLGFFAIVVPMLHLAKRVTAKEVFTQWNNDGGWNSMGLSFLVGMITTIGPFVGADGAVHMAEETHNAAIVVPWNIIITVMINGCLGLGMLLTTLFCMGDLESAMKTATGYPFIQIFFDSTHSYSGTTLMVCIPLILSYAACFGQFATASRQLWAFARDRGPPFSNRLLLVNPNSFLPMNAVIVTCSISLLLSLINIGSHQALNNILSFTVSSWEAASSIPLALLLWNRATGRIKTVSYSIDDDRPDKTLVWGPWRVPEPLGTCINAFALTWIVVAFFFSFWPGDRSVEPESMNYSSLMTGFWFVFGVGYYAVHGRKYYKGPVVET</sequence>
<evidence type="ECO:0000256" key="3">
    <source>
        <dbReference type="ARBA" id="ARBA00022692"/>
    </source>
</evidence>
<name>A0A9P4RC70_9PLEO</name>
<dbReference type="AlphaFoldDB" id="A0A9P4RC70"/>
<protein>
    <submittedName>
        <fullName evidence="8">Amino acid transporter-like protein</fullName>
    </submittedName>
</protein>
<evidence type="ECO:0000313" key="8">
    <source>
        <dbReference type="EMBL" id="KAF2740752.1"/>
    </source>
</evidence>
<feature type="transmembrane region" description="Helical" evidence="7">
    <location>
        <begin position="134"/>
        <end position="163"/>
    </location>
</feature>
<evidence type="ECO:0000256" key="6">
    <source>
        <dbReference type="SAM" id="MobiDB-lite"/>
    </source>
</evidence>
<feature type="transmembrane region" description="Helical" evidence="7">
    <location>
        <begin position="53"/>
        <end position="72"/>
    </location>
</feature>
<feature type="transmembrane region" description="Helical" evidence="7">
    <location>
        <begin position="477"/>
        <end position="496"/>
    </location>
</feature>
<dbReference type="PANTHER" id="PTHR45649:SF1">
    <property type="entry name" value="TRANSPORTER, PUTATIVE (EUROFUNG)-RELATED"/>
    <property type="match status" value="1"/>
</dbReference>
<feature type="region of interest" description="Disordered" evidence="6">
    <location>
        <begin position="1"/>
        <end position="39"/>
    </location>
</feature>
<keyword evidence="9" id="KW-1185">Reference proteome</keyword>
<reference evidence="8" key="1">
    <citation type="journal article" date="2020" name="Stud. Mycol.">
        <title>101 Dothideomycetes genomes: a test case for predicting lifestyles and emergence of pathogens.</title>
        <authorList>
            <person name="Haridas S."/>
            <person name="Albert R."/>
            <person name="Binder M."/>
            <person name="Bloem J."/>
            <person name="Labutti K."/>
            <person name="Salamov A."/>
            <person name="Andreopoulos B."/>
            <person name="Baker S."/>
            <person name="Barry K."/>
            <person name="Bills G."/>
            <person name="Bluhm B."/>
            <person name="Cannon C."/>
            <person name="Castanera R."/>
            <person name="Culley D."/>
            <person name="Daum C."/>
            <person name="Ezra D."/>
            <person name="Gonzalez J."/>
            <person name="Henrissat B."/>
            <person name="Kuo A."/>
            <person name="Liang C."/>
            <person name="Lipzen A."/>
            <person name="Lutzoni F."/>
            <person name="Magnuson J."/>
            <person name="Mondo S."/>
            <person name="Nolan M."/>
            <person name="Ohm R."/>
            <person name="Pangilinan J."/>
            <person name="Park H.-J."/>
            <person name="Ramirez L."/>
            <person name="Alfaro M."/>
            <person name="Sun H."/>
            <person name="Tritt A."/>
            <person name="Yoshinaga Y."/>
            <person name="Zwiers L.-H."/>
            <person name="Turgeon B."/>
            <person name="Goodwin S."/>
            <person name="Spatafora J."/>
            <person name="Crous P."/>
            <person name="Grigoriev I."/>
        </authorList>
    </citation>
    <scope>NUCLEOTIDE SEQUENCE</scope>
    <source>
        <strain evidence="8">CBS 125425</strain>
    </source>
</reference>
<evidence type="ECO:0000256" key="7">
    <source>
        <dbReference type="SAM" id="Phobius"/>
    </source>
</evidence>
<feature type="transmembrane region" description="Helical" evidence="7">
    <location>
        <begin position="419"/>
        <end position="440"/>
    </location>
</feature>
<keyword evidence="3 7" id="KW-0812">Transmembrane</keyword>
<proteinExistence type="predicted"/>
<dbReference type="GO" id="GO:0022857">
    <property type="term" value="F:transmembrane transporter activity"/>
    <property type="evidence" value="ECO:0007669"/>
    <property type="project" value="InterPro"/>
</dbReference>
<feature type="transmembrane region" description="Helical" evidence="7">
    <location>
        <begin position="508"/>
        <end position="526"/>
    </location>
</feature>
<comment type="subcellular location">
    <subcellularLocation>
        <location evidence="1">Membrane</location>
        <topology evidence="1">Multi-pass membrane protein</topology>
    </subcellularLocation>
</comment>
<feature type="transmembrane region" description="Helical" evidence="7">
    <location>
        <begin position="381"/>
        <end position="407"/>
    </location>
</feature>
<evidence type="ECO:0000256" key="2">
    <source>
        <dbReference type="ARBA" id="ARBA00022448"/>
    </source>
</evidence>
<dbReference type="PANTHER" id="PTHR45649">
    <property type="entry name" value="AMINO-ACID PERMEASE BAT1"/>
    <property type="match status" value="1"/>
</dbReference>
<evidence type="ECO:0000256" key="5">
    <source>
        <dbReference type="ARBA" id="ARBA00023136"/>
    </source>
</evidence>
<dbReference type="Pfam" id="PF13520">
    <property type="entry name" value="AA_permease_2"/>
    <property type="match status" value="1"/>
</dbReference>
<dbReference type="Proteomes" id="UP000799444">
    <property type="component" value="Unassembled WGS sequence"/>
</dbReference>
<keyword evidence="4 7" id="KW-1133">Transmembrane helix</keyword>
<accession>A0A9P4RC70</accession>
<dbReference type="GO" id="GO:0016020">
    <property type="term" value="C:membrane"/>
    <property type="evidence" value="ECO:0007669"/>
    <property type="project" value="UniProtKB-SubCell"/>
</dbReference>
<gene>
    <name evidence="8" type="ORF">EJ04DRAFT_572058</name>
</gene>
<feature type="transmembrane region" description="Helical" evidence="7">
    <location>
        <begin position="183"/>
        <end position="202"/>
    </location>
</feature>
<feature type="transmembrane region" description="Helical" evidence="7">
    <location>
        <begin position="92"/>
        <end position="113"/>
    </location>
</feature>